<dbReference type="PROSITE" id="PS50082">
    <property type="entry name" value="WD_REPEATS_2"/>
    <property type="match status" value="6"/>
</dbReference>
<proteinExistence type="predicted"/>
<feature type="repeat" description="WD" evidence="3">
    <location>
        <begin position="166"/>
        <end position="198"/>
    </location>
</feature>
<protein>
    <submittedName>
        <fullName evidence="7">WD40 repeat</fullName>
    </submittedName>
</protein>
<dbReference type="PANTHER" id="PTHR19879:SF9">
    <property type="entry name" value="TRANSCRIPTION INITIATION FACTOR TFIID SUBUNIT 5"/>
    <property type="match status" value="1"/>
</dbReference>
<feature type="repeat" description="WD" evidence="3">
    <location>
        <begin position="121"/>
        <end position="155"/>
    </location>
</feature>
<name>A0A450X1V4_9GAMM</name>
<dbReference type="EMBL" id="CAADFP010000004">
    <property type="protein sequence ID" value="VFK23282.1"/>
    <property type="molecule type" value="Genomic_DNA"/>
</dbReference>
<feature type="repeat" description="WD" evidence="3">
    <location>
        <begin position="616"/>
        <end position="657"/>
    </location>
</feature>
<dbReference type="SUPFAM" id="SSF50978">
    <property type="entry name" value="WD40 repeat-like"/>
    <property type="match status" value="1"/>
</dbReference>
<evidence type="ECO:0000259" key="5">
    <source>
        <dbReference type="Pfam" id="PF00656"/>
    </source>
</evidence>
<gene>
    <name evidence="6" type="ORF">BECKLPF1236A_GA0070988_1001321</name>
    <name evidence="7" type="ORF">BECKLPF1236C_GA0070990_1000430</name>
</gene>
<dbReference type="AlphaFoldDB" id="A0A450X1V4"/>
<dbReference type="InterPro" id="IPR011600">
    <property type="entry name" value="Pept_C14_caspase"/>
</dbReference>
<dbReference type="PROSITE" id="PS50294">
    <property type="entry name" value="WD_REPEATS_REGION"/>
    <property type="match status" value="5"/>
</dbReference>
<evidence type="ECO:0000256" key="2">
    <source>
        <dbReference type="ARBA" id="ARBA00022737"/>
    </source>
</evidence>
<evidence type="ECO:0000313" key="7">
    <source>
        <dbReference type="EMBL" id="VFK23282.1"/>
    </source>
</evidence>
<dbReference type="Pfam" id="PF00656">
    <property type="entry name" value="Peptidase_C14"/>
    <property type="match status" value="1"/>
</dbReference>
<dbReference type="SUPFAM" id="SSF50998">
    <property type="entry name" value="Quinoprotein alcohol dehydrogenase-like"/>
    <property type="match status" value="1"/>
</dbReference>
<feature type="repeat" description="WD" evidence="3">
    <location>
        <begin position="207"/>
        <end position="249"/>
    </location>
</feature>
<dbReference type="InterPro" id="IPR019775">
    <property type="entry name" value="WD40_repeat_CS"/>
</dbReference>
<keyword evidence="2" id="KW-0677">Repeat</keyword>
<dbReference type="GO" id="GO:0004197">
    <property type="term" value="F:cysteine-type endopeptidase activity"/>
    <property type="evidence" value="ECO:0007669"/>
    <property type="project" value="InterPro"/>
</dbReference>
<dbReference type="PROSITE" id="PS00018">
    <property type="entry name" value="EF_HAND_1"/>
    <property type="match status" value="1"/>
</dbReference>
<dbReference type="Pfam" id="PF00400">
    <property type="entry name" value="WD40"/>
    <property type="match status" value="6"/>
</dbReference>
<reference evidence="7" key="1">
    <citation type="submission" date="2019-02" db="EMBL/GenBank/DDBJ databases">
        <authorList>
            <person name="Gruber-Vodicka R. H."/>
            <person name="Seah K. B. B."/>
        </authorList>
    </citation>
    <scope>NUCLEOTIDE SEQUENCE</scope>
    <source>
        <strain evidence="6">BECK_S312</strain>
        <strain evidence="7">BECK_S426</strain>
    </source>
</reference>
<feature type="region of interest" description="Disordered" evidence="4">
    <location>
        <begin position="473"/>
        <end position="510"/>
    </location>
</feature>
<dbReference type="InterPro" id="IPR020472">
    <property type="entry name" value="WD40_PAC1"/>
</dbReference>
<dbReference type="InterPro" id="IPR018247">
    <property type="entry name" value="EF_Hand_1_Ca_BS"/>
</dbReference>
<dbReference type="InterPro" id="IPR015943">
    <property type="entry name" value="WD40/YVTN_repeat-like_dom_sf"/>
</dbReference>
<dbReference type="InterPro" id="IPR011047">
    <property type="entry name" value="Quinoprotein_ADH-like_sf"/>
</dbReference>
<sequence>MTDLSPSPPQLVIDPGDHQAKIKDVFFTPDGKEILSISDDKTIRVWDVGTGALVRTLRGQMEEGHEGKLYAGALAPTDGKDRRWLAVGGMMATFDGSNHKEVGRIRLMDLNAPPDAPLRLLKGHDNVIQSLAFSPDGKRLLSGSGDGTARLWDVSLVETGGAMKILRGHTAPIYAVGFSPDGERLVTGSDDHTLRLWDGAGRLVKVLEGHTDKVRVAAFAPSDGRYLLSGSDDKTIRLWDGRTGAFLRVLADVGYWVGSLSISPDGKKVLVSCGGGPPCAANPEQVFALPSGERLLAFHKHENVVLATALSPDGGLAATGGGSDQEIYLWDLATGAARHKLVGKGNVIWSVGLARDGGSLAWGRTQKTGNRVFHDTDLKYRFQLRRDREFDDTAPGRDASNGRGKHADIEGKRTIFSGTLTGDDGKRSATDGSLAGDYGNRSASCDAPIASNGMDTATGGSLVEFSGKRSVSANKLPGGSCKRTVIERTPDANDGRRNGQDGLRPDGHWSAPVESATLQGGFDLAWGGEARSEDAYLHAIERVGETRIRTANNQIHPTLEILQGDAVRHRITRDSTDGYMHESLTLTPDGRAVISGGGNGVLASYDVASGDKIQDFIGHTGDVWAVAPSPDGRFLVSGSDDQTARLWAITSGKLLLSIFPARDGEWVAWTPEGYYTASLNGDRLIGWHINQGEDRLALYYPAEQFAGRFRKPRVVAHYLATGGDIDRAIALANEELPLQERITRTDVEDLLAIAPPSVFIANAGRKITTHEPRFSLDVQARSVGEELVREIWITVNGRLPDANGAKTFPQGERRARFETSIALAPGENRIAAQARNRYTNSEPEMVIVIREDPKLGPEPSKPNLYLLAIGVSEYANPEYNLSFAHKDAEAVADILRGQQGKLYGRVESRCLADAKANREGVLAGLEWLTEASTQRDVAVIFLAGHGVKERGHYYFLPHDVDSQRLRVTGVRWSEFEHTFQALIEGIGEGRADHDGDGRIGIKELDLYLTDRVKKLTKGKQHPMTEIPRMMSNFPVAIVAEKAQEKGG</sequence>
<dbReference type="PRINTS" id="PR00320">
    <property type="entry name" value="GPROTEINBRPT"/>
</dbReference>
<evidence type="ECO:0000256" key="3">
    <source>
        <dbReference type="PROSITE-ProRule" id="PRU00221"/>
    </source>
</evidence>
<dbReference type="PANTHER" id="PTHR19879">
    <property type="entry name" value="TRANSCRIPTION INITIATION FACTOR TFIID"/>
    <property type="match status" value="1"/>
</dbReference>
<dbReference type="PROSITE" id="PS00678">
    <property type="entry name" value="WD_REPEATS_1"/>
    <property type="match status" value="3"/>
</dbReference>
<feature type="domain" description="Peptidase C14 caspase" evidence="5">
    <location>
        <begin position="867"/>
        <end position="960"/>
    </location>
</feature>
<dbReference type="InterPro" id="IPR001680">
    <property type="entry name" value="WD40_rpt"/>
</dbReference>
<dbReference type="SMART" id="SM00320">
    <property type="entry name" value="WD40"/>
    <property type="match status" value="7"/>
</dbReference>
<dbReference type="Gene3D" id="3.40.50.1460">
    <property type="match status" value="1"/>
</dbReference>
<keyword evidence="1 3" id="KW-0853">WD repeat</keyword>
<feature type="repeat" description="WD" evidence="3">
    <location>
        <begin position="298"/>
        <end position="340"/>
    </location>
</feature>
<dbReference type="GO" id="GO:0006508">
    <property type="term" value="P:proteolysis"/>
    <property type="evidence" value="ECO:0007669"/>
    <property type="project" value="InterPro"/>
</dbReference>
<feature type="repeat" description="WD" evidence="3">
    <location>
        <begin position="15"/>
        <end position="56"/>
    </location>
</feature>
<accession>A0A450X1V4</accession>
<organism evidence="7">
    <name type="scientific">Candidatus Kentrum sp. LPFa</name>
    <dbReference type="NCBI Taxonomy" id="2126335"/>
    <lineage>
        <taxon>Bacteria</taxon>
        <taxon>Pseudomonadati</taxon>
        <taxon>Pseudomonadota</taxon>
        <taxon>Gammaproteobacteria</taxon>
        <taxon>Candidatus Kentrum</taxon>
    </lineage>
</organism>
<dbReference type="Gene3D" id="2.130.10.10">
    <property type="entry name" value="YVTN repeat-like/Quinoprotein amine dehydrogenase"/>
    <property type="match status" value="4"/>
</dbReference>
<dbReference type="EMBL" id="CAADFM010000013">
    <property type="protein sequence ID" value="VFK08148.1"/>
    <property type="molecule type" value="Genomic_DNA"/>
</dbReference>
<feature type="compositionally biased region" description="Basic and acidic residues" evidence="4">
    <location>
        <begin position="484"/>
        <end position="507"/>
    </location>
</feature>
<dbReference type="InterPro" id="IPR036322">
    <property type="entry name" value="WD40_repeat_dom_sf"/>
</dbReference>
<dbReference type="CDD" id="cd00200">
    <property type="entry name" value="WD40"/>
    <property type="match status" value="1"/>
</dbReference>
<evidence type="ECO:0000256" key="4">
    <source>
        <dbReference type="SAM" id="MobiDB-lite"/>
    </source>
</evidence>
<evidence type="ECO:0000256" key="1">
    <source>
        <dbReference type="ARBA" id="ARBA00022574"/>
    </source>
</evidence>
<evidence type="ECO:0000313" key="6">
    <source>
        <dbReference type="EMBL" id="VFK08148.1"/>
    </source>
</evidence>